<dbReference type="FunFam" id="1.10.150.810:FF:000003">
    <property type="entry name" value="DNA polymerase kappa subunit"/>
    <property type="match status" value="1"/>
</dbReference>
<dbReference type="FunFam" id="3.30.70.270:FF:000151">
    <property type="entry name" value="Polymerase (DNA directed) kappa"/>
    <property type="match status" value="1"/>
</dbReference>
<dbReference type="EC" id="2.7.7.7" evidence="4"/>
<evidence type="ECO:0000256" key="1">
    <source>
        <dbReference type="ARBA" id="ARBA00001946"/>
    </source>
</evidence>
<dbReference type="PROSITE" id="PS50173">
    <property type="entry name" value="UMUC"/>
    <property type="match status" value="1"/>
</dbReference>
<comment type="catalytic activity">
    <reaction evidence="19">
        <text>DNA(n) + a 2'-deoxyribonucleoside 5'-triphosphate = DNA(n+1) + diphosphate</text>
        <dbReference type="Rhea" id="RHEA:22508"/>
        <dbReference type="Rhea" id="RHEA-COMP:17339"/>
        <dbReference type="Rhea" id="RHEA-COMP:17340"/>
        <dbReference type="ChEBI" id="CHEBI:33019"/>
        <dbReference type="ChEBI" id="CHEBI:61560"/>
        <dbReference type="ChEBI" id="CHEBI:173112"/>
        <dbReference type="EC" id="2.7.7.7"/>
    </reaction>
</comment>
<evidence type="ECO:0000256" key="10">
    <source>
        <dbReference type="ARBA" id="ARBA00022723"/>
    </source>
</evidence>
<dbReference type="GO" id="GO:0006281">
    <property type="term" value="P:DNA repair"/>
    <property type="evidence" value="ECO:0007669"/>
    <property type="project" value="UniProtKB-KW"/>
</dbReference>
<protein>
    <recommendedName>
        <fullName evidence="5">DNA polymerase kappa</fullName>
        <ecNumber evidence="4">2.7.7.7</ecNumber>
    </recommendedName>
</protein>
<name>A0A9W9YRI8_9CNID</name>
<comment type="subcellular location">
    <subcellularLocation>
        <location evidence="2">Nucleus</location>
    </subcellularLocation>
</comment>
<gene>
    <name evidence="22" type="ORF">OS493_018126</name>
</gene>
<keyword evidence="17" id="KW-0234">DNA repair</keyword>
<dbReference type="InterPro" id="IPR022880">
    <property type="entry name" value="DNApol_IV"/>
</dbReference>
<keyword evidence="23" id="KW-1185">Reference proteome</keyword>
<evidence type="ECO:0000256" key="8">
    <source>
        <dbReference type="ARBA" id="ARBA00022695"/>
    </source>
</evidence>
<evidence type="ECO:0000256" key="17">
    <source>
        <dbReference type="ARBA" id="ARBA00023204"/>
    </source>
</evidence>
<keyword evidence="7" id="KW-0808">Transferase</keyword>
<dbReference type="GO" id="GO:0008270">
    <property type="term" value="F:zinc ion binding"/>
    <property type="evidence" value="ECO:0007669"/>
    <property type="project" value="UniProtKB-KW"/>
</dbReference>
<feature type="compositionally biased region" description="Basic and acidic residues" evidence="20">
    <location>
        <begin position="296"/>
        <end position="305"/>
    </location>
</feature>
<dbReference type="EMBL" id="MU827311">
    <property type="protein sequence ID" value="KAJ7360140.1"/>
    <property type="molecule type" value="Genomic_DNA"/>
</dbReference>
<dbReference type="InterPro" id="IPR043502">
    <property type="entry name" value="DNA/RNA_pol_sf"/>
</dbReference>
<sequence length="764" mass="85922">MAEFSWNLYDEENFDDLEDEDESNNWTEIFSAPENECRGFGCHKNNNTSSRESLEKEANSNTDDSQKTKEVVEKNDCKSTDISTKRLTRMELNDHKAGMVGLDKQKINQIIFEASKGSKFYENELKKEKQVAERIAKQTVCLEKLTQQQRREAAEATDVIVKELEQTRDLSRTFVHIDMDAFYAAVEILDNPELRDKPMAVGSNAMLSTSNYPARRYGVRAAMPGFIAKKLCPELVILPAHFDKYKEYSRQVQEILAEYDPNFAMASLDEAYLDLTEHLNDRQKNDEKKRFVRSKSQAEPRLENEKDQGFVEEIVEFGNDAEEAVRELRFRIEQKTRLTASAGIAPNVMLAKVCSDHNKPNGQFLLEPDRDVVLEFVHNLPIRKISGIGRVSEQMLKALGIETCKDLYTKRDLLYLLHSPISFTFLTEVSLGLGSTSIATDSKRKSIGTETTFSEMSKPEELLEMCDKMCQSLAQDMKGHKLKGKTVTIKLKTVNFEIKSRSLSPLNPVSTYEEIVLAAKELLKNEINACFPHPLKLRLMGVRLSNFQNITSDSSKETKQNTITGFFKQKQNFPCMEAPGSFIPTQQFHPDEHSSLAPPGLDFSKENNFMAEAFVSRMTDQDHSSAAHHLSSENSLSKKASPLSGPVSSSISSDALKNCAETLQDKTANPSPLFCPVCGQDQVLKPGVDAMIELNKHIDLCLNKATIREIVSGDNSERSSACESIACHSDSRTGVKTGSSRGKRKRKHSGTPSKKVTLHSFWSK</sequence>
<feature type="compositionally biased region" description="Acidic residues" evidence="20">
    <location>
        <begin position="9"/>
        <end position="22"/>
    </location>
</feature>
<dbReference type="PANTHER" id="PTHR11076">
    <property type="entry name" value="DNA REPAIR POLYMERASE UMUC / TRANSFERASE FAMILY MEMBER"/>
    <property type="match status" value="1"/>
</dbReference>
<keyword evidence="8" id="KW-0548">Nucleotidyltransferase</keyword>
<dbReference type="GO" id="GO:0003887">
    <property type="term" value="F:DNA-directed DNA polymerase activity"/>
    <property type="evidence" value="ECO:0007669"/>
    <property type="project" value="UniProtKB-KW"/>
</dbReference>
<evidence type="ECO:0000256" key="12">
    <source>
        <dbReference type="ARBA" id="ARBA00022771"/>
    </source>
</evidence>
<dbReference type="Gene3D" id="1.10.150.810">
    <property type="match status" value="2"/>
</dbReference>
<dbReference type="OrthoDB" id="1747274at2759"/>
<evidence type="ECO:0000256" key="6">
    <source>
        <dbReference type="ARBA" id="ARBA00022457"/>
    </source>
</evidence>
<dbReference type="PANTHER" id="PTHR11076:SF33">
    <property type="entry name" value="DNA POLYMERASE KAPPA"/>
    <property type="match status" value="1"/>
</dbReference>
<evidence type="ECO:0000256" key="19">
    <source>
        <dbReference type="ARBA" id="ARBA00049244"/>
    </source>
</evidence>
<comment type="cofactor">
    <cofactor evidence="1">
        <name>Mg(2+)</name>
        <dbReference type="ChEBI" id="CHEBI:18420"/>
    </cofactor>
</comment>
<comment type="similarity">
    <text evidence="3">Belongs to the DNA polymerase type-Y family.</text>
</comment>
<dbReference type="GO" id="GO:0042276">
    <property type="term" value="P:error-prone translesion synthesis"/>
    <property type="evidence" value="ECO:0007669"/>
    <property type="project" value="TreeGrafter"/>
</dbReference>
<keyword evidence="11" id="KW-0227">DNA damage</keyword>
<evidence type="ECO:0000256" key="4">
    <source>
        <dbReference type="ARBA" id="ARBA00012417"/>
    </source>
</evidence>
<dbReference type="InterPro" id="IPR001126">
    <property type="entry name" value="UmuC"/>
</dbReference>
<organism evidence="22 23">
    <name type="scientific">Desmophyllum pertusum</name>
    <dbReference type="NCBI Taxonomy" id="174260"/>
    <lineage>
        <taxon>Eukaryota</taxon>
        <taxon>Metazoa</taxon>
        <taxon>Cnidaria</taxon>
        <taxon>Anthozoa</taxon>
        <taxon>Hexacorallia</taxon>
        <taxon>Scleractinia</taxon>
        <taxon>Caryophylliina</taxon>
        <taxon>Caryophylliidae</taxon>
        <taxon>Desmophyllum</taxon>
    </lineage>
</organism>
<evidence type="ECO:0000313" key="23">
    <source>
        <dbReference type="Proteomes" id="UP001163046"/>
    </source>
</evidence>
<dbReference type="Pfam" id="PF11799">
    <property type="entry name" value="IMS_C"/>
    <property type="match status" value="1"/>
</dbReference>
<dbReference type="GO" id="GO:0006260">
    <property type="term" value="P:DNA replication"/>
    <property type="evidence" value="ECO:0007669"/>
    <property type="project" value="UniProtKB-KW"/>
</dbReference>
<accession>A0A9W9YRI8</accession>
<dbReference type="Proteomes" id="UP001163046">
    <property type="component" value="Unassembled WGS sequence"/>
</dbReference>
<feature type="region of interest" description="Disordered" evidence="20">
    <location>
        <begin position="730"/>
        <end position="764"/>
    </location>
</feature>
<feature type="domain" description="UmuC" evidence="21">
    <location>
        <begin position="174"/>
        <end position="389"/>
    </location>
</feature>
<dbReference type="Pfam" id="PF00817">
    <property type="entry name" value="IMS"/>
    <property type="match status" value="1"/>
</dbReference>
<keyword evidence="18" id="KW-0539">Nucleus</keyword>
<evidence type="ECO:0000256" key="7">
    <source>
        <dbReference type="ARBA" id="ARBA00022679"/>
    </source>
</evidence>
<comment type="caution">
    <text evidence="22">The sequence shown here is derived from an EMBL/GenBank/DDBJ whole genome shotgun (WGS) entry which is preliminary data.</text>
</comment>
<evidence type="ECO:0000256" key="2">
    <source>
        <dbReference type="ARBA" id="ARBA00004123"/>
    </source>
</evidence>
<dbReference type="Gene3D" id="3.30.70.270">
    <property type="match status" value="1"/>
</dbReference>
<dbReference type="SUPFAM" id="SSF56672">
    <property type="entry name" value="DNA/RNA polymerases"/>
    <property type="match status" value="1"/>
</dbReference>
<evidence type="ECO:0000256" key="11">
    <source>
        <dbReference type="ARBA" id="ARBA00022763"/>
    </source>
</evidence>
<feature type="region of interest" description="Disordered" evidence="20">
    <location>
        <begin position="283"/>
        <end position="305"/>
    </location>
</feature>
<keyword evidence="16" id="KW-0238">DNA-binding</keyword>
<evidence type="ECO:0000313" key="22">
    <source>
        <dbReference type="EMBL" id="KAJ7360140.1"/>
    </source>
</evidence>
<dbReference type="InterPro" id="IPR043128">
    <property type="entry name" value="Rev_trsase/Diguanyl_cyclase"/>
</dbReference>
<dbReference type="FunFam" id="1.10.150.810:FF:000001">
    <property type="entry name" value="DNA polymerase kappa"/>
    <property type="match status" value="1"/>
</dbReference>
<evidence type="ECO:0000256" key="13">
    <source>
        <dbReference type="ARBA" id="ARBA00022833"/>
    </source>
</evidence>
<dbReference type="GO" id="GO:0005634">
    <property type="term" value="C:nucleus"/>
    <property type="evidence" value="ECO:0007669"/>
    <property type="project" value="UniProtKB-SubCell"/>
</dbReference>
<evidence type="ECO:0000256" key="18">
    <source>
        <dbReference type="ARBA" id="ARBA00023242"/>
    </source>
</evidence>
<dbReference type="FunFam" id="3.40.1170.60:FF:000002">
    <property type="entry name" value="Polymerase (DNA directed) kappa"/>
    <property type="match status" value="1"/>
</dbReference>
<keyword evidence="9" id="KW-0235">DNA replication</keyword>
<evidence type="ECO:0000256" key="16">
    <source>
        <dbReference type="ARBA" id="ARBA00023125"/>
    </source>
</evidence>
<feature type="compositionally biased region" description="Basic and acidic residues" evidence="20">
    <location>
        <begin position="52"/>
        <end position="75"/>
    </location>
</feature>
<evidence type="ECO:0000256" key="3">
    <source>
        <dbReference type="ARBA" id="ARBA00010945"/>
    </source>
</evidence>
<feature type="region of interest" description="Disordered" evidence="20">
    <location>
        <begin position="1"/>
        <end position="22"/>
    </location>
</feature>
<dbReference type="FunFam" id="3.30.1490.100:FF:000004">
    <property type="entry name" value="DNA polymerase IV"/>
    <property type="match status" value="1"/>
</dbReference>
<dbReference type="Gene3D" id="3.30.160.60">
    <property type="entry name" value="Classic Zinc Finger"/>
    <property type="match status" value="1"/>
</dbReference>
<reference evidence="22" key="1">
    <citation type="submission" date="2023-01" db="EMBL/GenBank/DDBJ databases">
        <title>Genome assembly of the deep-sea coral Lophelia pertusa.</title>
        <authorList>
            <person name="Herrera S."/>
            <person name="Cordes E."/>
        </authorList>
    </citation>
    <scope>NUCLEOTIDE SEQUENCE</scope>
    <source>
        <strain evidence="22">USNM1676648</strain>
        <tissue evidence="22">Polyp</tissue>
    </source>
</reference>
<evidence type="ECO:0000259" key="21">
    <source>
        <dbReference type="PROSITE" id="PS50173"/>
    </source>
</evidence>
<keyword evidence="13" id="KW-0862">Zinc</keyword>
<evidence type="ECO:0000256" key="20">
    <source>
        <dbReference type="SAM" id="MobiDB-lite"/>
    </source>
</evidence>
<keyword evidence="12" id="KW-0863">Zinc-finger</keyword>
<evidence type="ECO:0000256" key="14">
    <source>
        <dbReference type="ARBA" id="ARBA00022842"/>
    </source>
</evidence>
<proteinExistence type="inferred from homology"/>
<dbReference type="Gene3D" id="3.40.1170.60">
    <property type="match status" value="1"/>
</dbReference>
<dbReference type="InterPro" id="IPR050116">
    <property type="entry name" value="DNA_polymerase-Y"/>
</dbReference>
<dbReference type="SUPFAM" id="SSF100879">
    <property type="entry name" value="Lesion bypass DNA polymerase (Y-family), little finger domain"/>
    <property type="match status" value="1"/>
</dbReference>
<dbReference type="AlphaFoldDB" id="A0A9W9YRI8"/>
<keyword evidence="10" id="KW-0479">Metal-binding</keyword>
<keyword evidence="14" id="KW-0460">Magnesium</keyword>
<feature type="region of interest" description="Disordered" evidence="20">
    <location>
        <begin position="621"/>
        <end position="649"/>
    </location>
</feature>
<dbReference type="InterPro" id="IPR017961">
    <property type="entry name" value="DNA_pol_Y-fam_little_finger"/>
</dbReference>
<feature type="region of interest" description="Disordered" evidence="20">
    <location>
        <begin position="40"/>
        <end position="75"/>
    </location>
</feature>
<dbReference type="CDD" id="cd03586">
    <property type="entry name" value="PolY_Pol_IV_kappa"/>
    <property type="match status" value="1"/>
</dbReference>
<evidence type="ECO:0000256" key="9">
    <source>
        <dbReference type="ARBA" id="ARBA00022705"/>
    </source>
</evidence>
<keyword evidence="15" id="KW-0239">DNA-directed DNA polymerase</keyword>
<evidence type="ECO:0000256" key="5">
    <source>
        <dbReference type="ARBA" id="ARBA00016178"/>
    </source>
</evidence>
<dbReference type="Gene3D" id="3.30.1490.100">
    <property type="entry name" value="DNA polymerase, Y-family, little finger domain"/>
    <property type="match status" value="1"/>
</dbReference>
<keyword evidence="6" id="KW-0515">Mutator protein</keyword>
<evidence type="ECO:0000256" key="15">
    <source>
        <dbReference type="ARBA" id="ARBA00022932"/>
    </source>
</evidence>
<dbReference type="InterPro" id="IPR036775">
    <property type="entry name" value="DNA_pol_Y-fam_lit_finger_sf"/>
</dbReference>
<dbReference type="HAMAP" id="MF_01113">
    <property type="entry name" value="DNApol_IV"/>
    <property type="match status" value="1"/>
</dbReference>
<dbReference type="GO" id="GO:0003684">
    <property type="term" value="F:damaged DNA binding"/>
    <property type="evidence" value="ECO:0007669"/>
    <property type="project" value="InterPro"/>
</dbReference>